<dbReference type="PANTHER" id="PTHR43649:SF12">
    <property type="entry name" value="DIACETYLCHITOBIOSE BINDING PROTEIN DASA"/>
    <property type="match status" value="1"/>
</dbReference>
<keyword evidence="1" id="KW-0732">Signal</keyword>
<reference evidence="2" key="1">
    <citation type="submission" date="2020-10" db="EMBL/GenBank/DDBJ databases">
        <authorList>
            <person name="Gilroy R."/>
        </authorList>
    </citation>
    <scope>NUCLEOTIDE SEQUENCE</scope>
    <source>
        <strain evidence="2">ChiSxjej2B14-6234</strain>
    </source>
</reference>
<dbReference type="InterPro" id="IPR050490">
    <property type="entry name" value="Bact_solute-bd_prot1"/>
</dbReference>
<protein>
    <submittedName>
        <fullName evidence="2">Sugar ABC transporter substrate-binding protein</fullName>
    </submittedName>
</protein>
<dbReference type="PANTHER" id="PTHR43649">
    <property type="entry name" value="ARABINOSE-BINDING PROTEIN-RELATED"/>
    <property type="match status" value="1"/>
</dbReference>
<dbReference type="AlphaFoldDB" id="A0A9D0Z7L3"/>
<evidence type="ECO:0000313" key="2">
    <source>
        <dbReference type="EMBL" id="HIQ70617.1"/>
    </source>
</evidence>
<evidence type="ECO:0000313" key="3">
    <source>
        <dbReference type="Proteomes" id="UP000886887"/>
    </source>
</evidence>
<feature type="signal peptide" evidence="1">
    <location>
        <begin position="1"/>
        <end position="23"/>
    </location>
</feature>
<proteinExistence type="predicted"/>
<dbReference type="EMBL" id="DVFJ01000001">
    <property type="protein sequence ID" value="HIQ70617.1"/>
    <property type="molecule type" value="Genomic_DNA"/>
</dbReference>
<dbReference type="Pfam" id="PF13416">
    <property type="entry name" value="SBP_bac_8"/>
    <property type="match status" value="1"/>
</dbReference>
<organism evidence="2 3">
    <name type="scientific">Candidatus Onthenecus intestinigallinarum</name>
    <dbReference type="NCBI Taxonomy" id="2840875"/>
    <lineage>
        <taxon>Bacteria</taxon>
        <taxon>Bacillati</taxon>
        <taxon>Bacillota</taxon>
        <taxon>Clostridia</taxon>
        <taxon>Eubacteriales</taxon>
        <taxon>Candidatus Onthenecus</taxon>
    </lineage>
</organism>
<dbReference type="InterPro" id="IPR006059">
    <property type="entry name" value="SBP"/>
</dbReference>
<accession>A0A9D0Z7L3</accession>
<dbReference type="Proteomes" id="UP000886887">
    <property type="component" value="Unassembled WGS sequence"/>
</dbReference>
<dbReference type="CDD" id="cd13585">
    <property type="entry name" value="PBP2_TMBP_like"/>
    <property type="match status" value="1"/>
</dbReference>
<dbReference type="Gene3D" id="3.40.190.10">
    <property type="entry name" value="Periplasmic binding protein-like II"/>
    <property type="match status" value="1"/>
</dbReference>
<reference evidence="2" key="2">
    <citation type="journal article" date="2021" name="PeerJ">
        <title>Extensive microbial diversity within the chicken gut microbiome revealed by metagenomics and culture.</title>
        <authorList>
            <person name="Gilroy R."/>
            <person name="Ravi A."/>
            <person name="Getino M."/>
            <person name="Pursley I."/>
            <person name="Horton D.L."/>
            <person name="Alikhan N.F."/>
            <person name="Baker D."/>
            <person name="Gharbi K."/>
            <person name="Hall N."/>
            <person name="Watson M."/>
            <person name="Adriaenssens E.M."/>
            <person name="Foster-Nyarko E."/>
            <person name="Jarju S."/>
            <person name="Secka A."/>
            <person name="Antonio M."/>
            <person name="Oren A."/>
            <person name="Chaudhuri R.R."/>
            <person name="La Ragione R."/>
            <person name="Hildebrand F."/>
            <person name="Pallen M.J."/>
        </authorList>
    </citation>
    <scope>NUCLEOTIDE SEQUENCE</scope>
    <source>
        <strain evidence="2">ChiSxjej2B14-6234</strain>
    </source>
</reference>
<evidence type="ECO:0000256" key="1">
    <source>
        <dbReference type="SAM" id="SignalP"/>
    </source>
</evidence>
<gene>
    <name evidence="2" type="ORF">IAB73_00145</name>
</gene>
<sequence length="450" mass="48926">MKKCISLLLALTLCLSMTGMSLAEEGKIFEGHSLVLTGWGDSAEQAATQAIVDKFEEDTGCEVNYMCITEEYDTKITAMIAAGETIDLAAMESGSIAYKLAAEGHFEPLDAYVEESGIDLENAIGAANYYDDEGNLISYSGNIELMTMFYSKDVFDEAGMAYPPSDPDEAWTWEEFVDVAKKLTLDANGLTPYDEGFDPENIVRYGVNMGFWWPIWGSFILSNGGEIVDADGNFVMNSAESVEALQKLADLALVEHCMPTPTAREGMPGSDVALLTGAYAMVIDGQWLALTMADSGVNFGMGALPKMGEEVVSVTTCGMNCIMANSTEKEAAWALNLYLQDPGKEITMFANGNRMPTDYKWLTEPEYLEQWAGEGNPARPEGYDGIIKMLMNNSVPPFTGTIVNFSDMIDIVNKEVDEVIYGNKTAQEGMDSAAEQIQTAGIELSIRGAN</sequence>
<name>A0A9D0Z7L3_9FIRM</name>
<feature type="chain" id="PRO_5039366524" evidence="1">
    <location>
        <begin position="24"/>
        <end position="450"/>
    </location>
</feature>
<dbReference type="SUPFAM" id="SSF53850">
    <property type="entry name" value="Periplasmic binding protein-like II"/>
    <property type="match status" value="1"/>
</dbReference>
<comment type="caution">
    <text evidence="2">The sequence shown here is derived from an EMBL/GenBank/DDBJ whole genome shotgun (WGS) entry which is preliminary data.</text>
</comment>